<evidence type="ECO:0000313" key="2">
    <source>
        <dbReference type="Proteomes" id="UP001260072"/>
    </source>
</evidence>
<dbReference type="InterPro" id="IPR006311">
    <property type="entry name" value="TAT_signal"/>
</dbReference>
<keyword evidence="2" id="KW-1185">Reference proteome</keyword>
<dbReference type="PROSITE" id="PS51318">
    <property type="entry name" value="TAT"/>
    <property type="match status" value="1"/>
</dbReference>
<dbReference type="RefSeq" id="WP_310521617.1">
    <property type="nucleotide sequence ID" value="NZ_BAABBS010000003.1"/>
</dbReference>
<name>A0ABU1FNJ4_9MICO</name>
<protein>
    <submittedName>
        <fullName evidence="1">DUF5719 family protein</fullName>
    </submittedName>
</protein>
<dbReference type="Pfam" id="PF18986">
    <property type="entry name" value="DUF5719"/>
    <property type="match status" value="1"/>
</dbReference>
<comment type="caution">
    <text evidence="1">The sequence shown here is derived from an EMBL/GenBank/DDBJ whole genome shotgun (WGS) entry which is preliminary data.</text>
</comment>
<dbReference type="Proteomes" id="UP001260072">
    <property type="component" value="Unassembled WGS sequence"/>
</dbReference>
<reference evidence="2" key="1">
    <citation type="submission" date="2023-07" db="EMBL/GenBank/DDBJ databases">
        <title>Description of three actinobacteria isolated from air of manufacturing shop in a pharmaceutical factory.</title>
        <authorList>
            <person name="Zhang D.-F."/>
        </authorList>
    </citation>
    <scope>NUCLEOTIDE SEQUENCE [LARGE SCALE GENOMIC DNA]</scope>
    <source>
        <strain evidence="2">CCTCC AB 2011122</strain>
    </source>
</reference>
<sequence length="480" mass="47159">MRVNRKALLRGTGRAAAVVAVAAAAAGAVVAGMLVTLPSQAVEPPSALVQPAESRQLRVCPGPLLELAGDSADATSTSSVGTAAVAIAADPADAVVDQSPVEAPDNTAADVDGGPVAISAEPGTVAGGMLAAAQAQRASAESLSGLAAAACAEPAAESWLVAGATDVGRSGLVLLANPGQVASTVDVRVIGETGTVEAPGALGIVVAPGTQRVVSLAGLAPNVRSTVVHVTSAGSPIAASLQHSVVIGLDAAGVELSTPTALPAERQVIPGFTVVDARGVDPQEDHAEGDDHPAVRLYAPGGGEVAAVVRVLDATGSEVGLVDVSLVDGQVSDVPLGTLAAGRYTVVVDADAPVVAAARSTVQRAGDAPVMADLAWHAATGPLLERAAVAVPQAPSPVLHLANPGAEPVTATVIAGASERELTLEGGTASSVEVQPGERVVLQDVQGLHASLTFGEPEAIAAMPVAPPGPLDAPVRVYPQ</sequence>
<evidence type="ECO:0000313" key="1">
    <source>
        <dbReference type="EMBL" id="MDR5693325.1"/>
    </source>
</evidence>
<dbReference type="EMBL" id="JAVKGS010000004">
    <property type="protein sequence ID" value="MDR5693325.1"/>
    <property type="molecule type" value="Genomic_DNA"/>
</dbReference>
<organism evidence="1 2">
    <name type="scientific">Agromyces indicus</name>
    <dbReference type="NCBI Taxonomy" id="758919"/>
    <lineage>
        <taxon>Bacteria</taxon>
        <taxon>Bacillati</taxon>
        <taxon>Actinomycetota</taxon>
        <taxon>Actinomycetes</taxon>
        <taxon>Micrococcales</taxon>
        <taxon>Microbacteriaceae</taxon>
        <taxon>Agromyces</taxon>
    </lineage>
</organism>
<accession>A0ABU1FNJ4</accession>
<proteinExistence type="predicted"/>
<gene>
    <name evidence="1" type="ORF">RH861_14720</name>
</gene>
<dbReference type="InterPro" id="IPR043777">
    <property type="entry name" value="DUF5719"/>
</dbReference>